<dbReference type="Gene3D" id="3.40.30.10">
    <property type="entry name" value="Glutaredoxin"/>
    <property type="match status" value="1"/>
</dbReference>
<feature type="domain" description="Thioredoxin" evidence="5">
    <location>
        <begin position="33"/>
        <end position="189"/>
    </location>
</feature>
<dbReference type="PROSITE" id="PS51352">
    <property type="entry name" value="THIOREDOXIN_2"/>
    <property type="match status" value="1"/>
</dbReference>
<evidence type="ECO:0000256" key="1">
    <source>
        <dbReference type="ARBA" id="ARBA00004196"/>
    </source>
</evidence>
<dbReference type="Pfam" id="PF08534">
    <property type="entry name" value="Redoxin"/>
    <property type="match status" value="1"/>
</dbReference>
<dbReference type="CDD" id="cd02966">
    <property type="entry name" value="TlpA_like_family"/>
    <property type="match status" value="1"/>
</dbReference>
<organism evidence="6 7">
    <name type="scientific">Frigoriglobus tundricola</name>
    <dbReference type="NCBI Taxonomy" id="2774151"/>
    <lineage>
        <taxon>Bacteria</taxon>
        <taxon>Pseudomonadati</taxon>
        <taxon>Planctomycetota</taxon>
        <taxon>Planctomycetia</taxon>
        <taxon>Gemmatales</taxon>
        <taxon>Gemmataceae</taxon>
        <taxon>Frigoriglobus</taxon>
    </lineage>
</organism>
<evidence type="ECO:0000256" key="2">
    <source>
        <dbReference type="ARBA" id="ARBA00022748"/>
    </source>
</evidence>
<dbReference type="Gene3D" id="1.25.40.10">
    <property type="entry name" value="Tetratricopeptide repeat domain"/>
    <property type="match status" value="1"/>
</dbReference>
<dbReference type="InterPro" id="IPR050553">
    <property type="entry name" value="Thioredoxin_ResA/DsbE_sf"/>
</dbReference>
<evidence type="ECO:0000259" key="5">
    <source>
        <dbReference type="PROSITE" id="PS51352"/>
    </source>
</evidence>
<dbReference type="KEGG" id="ftj:FTUN_4560"/>
<keyword evidence="3" id="KW-1015">Disulfide bond</keyword>
<comment type="subcellular location">
    <subcellularLocation>
        <location evidence="1">Cell envelope</location>
    </subcellularLocation>
</comment>
<evidence type="ECO:0000256" key="4">
    <source>
        <dbReference type="ARBA" id="ARBA00023284"/>
    </source>
</evidence>
<dbReference type="RefSeq" id="WP_171472474.1">
    <property type="nucleotide sequence ID" value="NZ_CP053452.2"/>
</dbReference>
<proteinExistence type="predicted"/>
<dbReference type="GO" id="GO:0030313">
    <property type="term" value="C:cell envelope"/>
    <property type="evidence" value="ECO:0007669"/>
    <property type="project" value="UniProtKB-SubCell"/>
</dbReference>
<evidence type="ECO:0000313" key="7">
    <source>
        <dbReference type="Proteomes" id="UP000503447"/>
    </source>
</evidence>
<dbReference type="InterPro" id="IPR017937">
    <property type="entry name" value="Thioredoxin_CS"/>
</dbReference>
<name>A0A6M5YUF3_9BACT</name>
<dbReference type="PANTHER" id="PTHR42852:SF6">
    <property type="entry name" value="THIOL:DISULFIDE INTERCHANGE PROTEIN DSBE"/>
    <property type="match status" value="1"/>
</dbReference>
<dbReference type="Proteomes" id="UP000503447">
    <property type="component" value="Chromosome"/>
</dbReference>
<dbReference type="PROSITE" id="PS00194">
    <property type="entry name" value="THIOREDOXIN_1"/>
    <property type="match status" value="1"/>
</dbReference>
<accession>A0A6M5YUF3</accession>
<dbReference type="InterPro" id="IPR013740">
    <property type="entry name" value="Redoxin"/>
</dbReference>
<dbReference type="EMBL" id="CP053452">
    <property type="protein sequence ID" value="QJW97000.1"/>
    <property type="molecule type" value="Genomic_DNA"/>
</dbReference>
<gene>
    <name evidence="6" type="ORF">FTUN_4560</name>
</gene>
<keyword evidence="4" id="KW-0676">Redox-active center</keyword>
<dbReference type="GO" id="GO:0006950">
    <property type="term" value="P:response to stress"/>
    <property type="evidence" value="ECO:0007669"/>
    <property type="project" value="UniProtKB-ARBA"/>
</dbReference>
<evidence type="ECO:0000256" key="3">
    <source>
        <dbReference type="ARBA" id="ARBA00023157"/>
    </source>
</evidence>
<dbReference type="GO" id="GO:0017004">
    <property type="term" value="P:cytochrome complex assembly"/>
    <property type="evidence" value="ECO:0007669"/>
    <property type="project" value="UniProtKB-KW"/>
</dbReference>
<keyword evidence="2" id="KW-0201">Cytochrome c-type biogenesis</keyword>
<dbReference type="InterPro" id="IPR013766">
    <property type="entry name" value="Thioredoxin_domain"/>
</dbReference>
<dbReference type="InterPro" id="IPR036249">
    <property type="entry name" value="Thioredoxin-like_sf"/>
</dbReference>
<dbReference type="SUPFAM" id="SSF52833">
    <property type="entry name" value="Thioredoxin-like"/>
    <property type="match status" value="1"/>
</dbReference>
<dbReference type="PANTHER" id="PTHR42852">
    <property type="entry name" value="THIOL:DISULFIDE INTERCHANGE PROTEIN DSBE"/>
    <property type="match status" value="1"/>
</dbReference>
<dbReference type="GO" id="GO:0016491">
    <property type="term" value="F:oxidoreductase activity"/>
    <property type="evidence" value="ECO:0007669"/>
    <property type="project" value="InterPro"/>
</dbReference>
<evidence type="ECO:0000313" key="6">
    <source>
        <dbReference type="EMBL" id="QJW97000.1"/>
    </source>
</evidence>
<dbReference type="InterPro" id="IPR011990">
    <property type="entry name" value="TPR-like_helical_dom_sf"/>
</dbReference>
<reference evidence="7" key="1">
    <citation type="submission" date="2020-05" db="EMBL/GenBank/DDBJ databases">
        <title>Frigoriglobus tundricola gen. nov., sp. nov., a psychrotolerant cellulolytic planctomycete of the family Gemmataceae with two divergent copies of 16S rRNA gene.</title>
        <authorList>
            <person name="Kulichevskaya I.S."/>
            <person name="Ivanova A.A."/>
            <person name="Naumoff D.G."/>
            <person name="Beletsky A.V."/>
            <person name="Rijpstra W.I.C."/>
            <person name="Sinninghe Damste J.S."/>
            <person name="Mardanov A.V."/>
            <person name="Ravin N.V."/>
            <person name="Dedysh S.N."/>
        </authorList>
    </citation>
    <scope>NUCLEOTIDE SEQUENCE [LARGE SCALE GENOMIC DNA]</scope>
    <source>
        <strain evidence="7">PL17</strain>
    </source>
</reference>
<dbReference type="AlphaFoldDB" id="A0A6M5YUF3"/>
<sequence length="351" mass="38607">MRLLSALTVVFALTPPAVRGEPPEKPAPKKPTLHIGDPAPPLRVSKWLTGTEVKAFEPGKVYVVEFWATWCGPCLGVMPQLTALQAEYKDKGLTVVSVTVKDEKNSAAVESFLNKRGKRYAHTFAFCEERATYDAYITAAGLAGIPTAFVVGPTGKVEFMGTSLELDLVIPKVMAGTWRGQPDIDAVRKECARFGSIMVKIATDPAAALKEYAAFEADHPKLTAGYYYQFKKLQFLMQGKKYDEARAFTAELIRSGTDTKNTVLLNCVQLCWSFPLTNPDKKHPDLVLKAAQAVLKVEGDRDPESLFNVAEAYAFLGDTTRAGEYGRKAVAAAEGSDRKEYEEQLKKLLEK</sequence>
<keyword evidence="7" id="KW-1185">Reference proteome</keyword>
<protein>
    <recommendedName>
        <fullName evidence="5">Thioredoxin domain-containing protein</fullName>
    </recommendedName>
</protein>